<dbReference type="EMBL" id="OU503055">
    <property type="protein sequence ID" value="CAI9783898.1"/>
    <property type="molecule type" value="Genomic_DNA"/>
</dbReference>
<dbReference type="PANTHER" id="PTHR47723">
    <property type="entry name" value="OS05G0353850 PROTEIN"/>
    <property type="match status" value="1"/>
</dbReference>
<dbReference type="InterPro" id="IPR036397">
    <property type="entry name" value="RNaseH_sf"/>
</dbReference>
<dbReference type="AlphaFoldDB" id="A0AAD2EC49"/>
<dbReference type="SUPFAM" id="SSF53098">
    <property type="entry name" value="Ribonuclease H-like"/>
    <property type="match status" value="1"/>
</dbReference>
<dbReference type="CDD" id="cd06222">
    <property type="entry name" value="RNase_H_like"/>
    <property type="match status" value="1"/>
</dbReference>
<keyword evidence="2" id="KW-1185">Reference proteome</keyword>
<proteinExistence type="predicted"/>
<organism evidence="1 2">
    <name type="scientific">Fraxinus pennsylvanica</name>
    <dbReference type="NCBI Taxonomy" id="56036"/>
    <lineage>
        <taxon>Eukaryota</taxon>
        <taxon>Viridiplantae</taxon>
        <taxon>Streptophyta</taxon>
        <taxon>Embryophyta</taxon>
        <taxon>Tracheophyta</taxon>
        <taxon>Spermatophyta</taxon>
        <taxon>Magnoliopsida</taxon>
        <taxon>eudicotyledons</taxon>
        <taxon>Gunneridae</taxon>
        <taxon>Pentapetalae</taxon>
        <taxon>asterids</taxon>
        <taxon>lamiids</taxon>
        <taxon>Lamiales</taxon>
        <taxon>Oleaceae</taxon>
        <taxon>Oleeae</taxon>
        <taxon>Fraxinus</taxon>
    </lineage>
</organism>
<evidence type="ECO:0000313" key="2">
    <source>
        <dbReference type="Proteomes" id="UP000834106"/>
    </source>
</evidence>
<dbReference type="PANTHER" id="PTHR47723:SF19">
    <property type="entry name" value="POLYNUCLEOTIDYL TRANSFERASE, RIBONUCLEASE H-LIKE SUPERFAMILY PROTEIN"/>
    <property type="match status" value="1"/>
</dbReference>
<reference evidence="1" key="1">
    <citation type="submission" date="2023-05" db="EMBL/GenBank/DDBJ databases">
        <authorList>
            <person name="Huff M."/>
        </authorList>
    </citation>
    <scope>NUCLEOTIDE SEQUENCE</scope>
</reference>
<dbReference type="Proteomes" id="UP000834106">
    <property type="component" value="Chromosome 20"/>
</dbReference>
<protein>
    <recommendedName>
        <fullName evidence="3">RNase H type-1 domain-containing protein</fullName>
    </recommendedName>
</protein>
<evidence type="ECO:0000313" key="1">
    <source>
        <dbReference type="EMBL" id="CAI9783898.1"/>
    </source>
</evidence>
<sequence length="220" mass="24983">MEDKRRVNILLVRDCWIEDGWDFTYLKELVGETKAAEVGQTIEAGKEGSGMIIWKPNDNGEFSTSSAWGPCGGGRVIMDHYGNLVVGFCVKYGYGSNNEAELHVVITGVELCKEKGFQRVVYREANRAIDLLAKQGADGLTMRKRQRNEKTIFLQLRDEVIDDAALNKVSGEVDRPYTKQRRCFGEASRAYKEVSRHEFFQSSVKTYKEKADCNFLKFVT</sequence>
<accession>A0AAD2EC49</accession>
<dbReference type="InterPro" id="IPR053151">
    <property type="entry name" value="RNase_H-like"/>
</dbReference>
<dbReference type="Gene3D" id="3.30.420.10">
    <property type="entry name" value="Ribonuclease H-like superfamily/Ribonuclease H"/>
    <property type="match status" value="1"/>
</dbReference>
<name>A0AAD2EC49_9LAMI</name>
<gene>
    <name evidence="1" type="ORF">FPE_LOCUS31328</name>
</gene>
<dbReference type="GO" id="GO:0003676">
    <property type="term" value="F:nucleic acid binding"/>
    <property type="evidence" value="ECO:0007669"/>
    <property type="project" value="InterPro"/>
</dbReference>
<evidence type="ECO:0008006" key="3">
    <source>
        <dbReference type="Google" id="ProtNLM"/>
    </source>
</evidence>
<dbReference type="InterPro" id="IPR012337">
    <property type="entry name" value="RNaseH-like_sf"/>
</dbReference>
<dbReference type="InterPro" id="IPR044730">
    <property type="entry name" value="RNase_H-like_dom_plant"/>
</dbReference>